<protein>
    <submittedName>
        <fullName evidence="2">DUF4180 domain-containing protein</fullName>
    </submittedName>
</protein>
<keyword evidence="3" id="KW-1185">Reference proteome</keyword>
<dbReference type="Proteomes" id="UP000734823">
    <property type="component" value="Unassembled WGS sequence"/>
</dbReference>
<sequence>MTVNDVSLAVFAADGPALARDQDATDLIGQLWGQDVDMIVIPTTRLADDFFALRTRVAGEIAQKFANYRLRVAVLGDIAEHVARSEAMASFVHESNRGTQLWFVPTLDELTGRLSRP</sequence>
<proteinExistence type="predicted"/>
<accession>A0ABR7LEC8</accession>
<evidence type="ECO:0000259" key="1">
    <source>
        <dbReference type="Pfam" id="PF13788"/>
    </source>
</evidence>
<name>A0ABR7LEC8_9PSEU</name>
<comment type="caution">
    <text evidence="2">The sequence shown here is derived from an EMBL/GenBank/DDBJ whole genome shotgun (WGS) entry which is preliminary data.</text>
</comment>
<organism evidence="2 3">
    <name type="scientific">Actinokineospora xionganensis</name>
    <dbReference type="NCBI Taxonomy" id="2684470"/>
    <lineage>
        <taxon>Bacteria</taxon>
        <taxon>Bacillati</taxon>
        <taxon>Actinomycetota</taxon>
        <taxon>Actinomycetes</taxon>
        <taxon>Pseudonocardiales</taxon>
        <taxon>Pseudonocardiaceae</taxon>
        <taxon>Actinokineospora</taxon>
    </lineage>
</organism>
<feature type="domain" description="DUF4180" evidence="1">
    <location>
        <begin position="4"/>
        <end position="114"/>
    </location>
</feature>
<dbReference type="Pfam" id="PF13788">
    <property type="entry name" value="DUF4180"/>
    <property type="match status" value="1"/>
</dbReference>
<evidence type="ECO:0000313" key="3">
    <source>
        <dbReference type="Proteomes" id="UP000734823"/>
    </source>
</evidence>
<evidence type="ECO:0000313" key="2">
    <source>
        <dbReference type="EMBL" id="MBC6451020.1"/>
    </source>
</evidence>
<reference evidence="2 3" key="1">
    <citation type="submission" date="2020-06" db="EMBL/GenBank/DDBJ databases">
        <title>Actinokineospora xiongansis sp. nov., isolated from soil of Baiyangdian.</title>
        <authorList>
            <person name="Zhang X."/>
        </authorList>
    </citation>
    <scope>NUCLEOTIDE SEQUENCE [LARGE SCALE GENOMIC DNA]</scope>
    <source>
        <strain evidence="2 3">HBU206404</strain>
    </source>
</reference>
<gene>
    <name evidence="2" type="ORF">GPZ80_28040</name>
</gene>
<dbReference type="EMBL" id="JABVED010000022">
    <property type="protein sequence ID" value="MBC6451020.1"/>
    <property type="molecule type" value="Genomic_DNA"/>
</dbReference>
<dbReference type="InterPro" id="IPR025438">
    <property type="entry name" value="DUF4180"/>
</dbReference>